<protein>
    <submittedName>
        <fullName evidence="1">Uncharacterized protein</fullName>
    </submittedName>
</protein>
<evidence type="ECO:0000313" key="2">
    <source>
        <dbReference type="Proteomes" id="UP000823775"/>
    </source>
</evidence>
<comment type="caution">
    <text evidence="1">The sequence shown here is derived from an EMBL/GenBank/DDBJ whole genome shotgun (WGS) entry which is preliminary data.</text>
</comment>
<gene>
    <name evidence="1" type="ORF">HAX54_013611</name>
</gene>
<dbReference type="Proteomes" id="UP000823775">
    <property type="component" value="Unassembled WGS sequence"/>
</dbReference>
<organism evidence="1 2">
    <name type="scientific">Datura stramonium</name>
    <name type="common">Jimsonweed</name>
    <name type="synonym">Common thornapple</name>
    <dbReference type="NCBI Taxonomy" id="4076"/>
    <lineage>
        <taxon>Eukaryota</taxon>
        <taxon>Viridiplantae</taxon>
        <taxon>Streptophyta</taxon>
        <taxon>Embryophyta</taxon>
        <taxon>Tracheophyta</taxon>
        <taxon>Spermatophyta</taxon>
        <taxon>Magnoliopsida</taxon>
        <taxon>eudicotyledons</taxon>
        <taxon>Gunneridae</taxon>
        <taxon>Pentapetalae</taxon>
        <taxon>asterids</taxon>
        <taxon>lamiids</taxon>
        <taxon>Solanales</taxon>
        <taxon>Solanaceae</taxon>
        <taxon>Solanoideae</taxon>
        <taxon>Datureae</taxon>
        <taxon>Datura</taxon>
    </lineage>
</organism>
<dbReference type="EMBL" id="JACEIK010001823">
    <property type="protein sequence ID" value="MCD7472382.1"/>
    <property type="molecule type" value="Genomic_DNA"/>
</dbReference>
<accession>A0ABS8TP46</accession>
<reference evidence="1 2" key="1">
    <citation type="journal article" date="2021" name="BMC Genomics">
        <title>Datura genome reveals duplications of psychoactive alkaloid biosynthetic genes and high mutation rate following tissue culture.</title>
        <authorList>
            <person name="Rajewski A."/>
            <person name="Carter-House D."/>
            <person name="Stajich J."/>
            <person name="Litt A."/>
        </authorList>
    </citation>
    <scope>NUCLEOTIDE SEQUENCE [LARGE SCALE GENOMIC DNA]</scope>
    <source>
        <strain evidence="1">AR-01</strain>
    </source>
</reference>
<keyword evidence="2" id="KW-1185">Reference proteome</keyword>
<sequence>WHSLTRRCRRRCELDTPVGITKIKGILEATYTSRQNVGAAGGCRYRTGGGDYIGRVGVKSARAACAANHRARPGKMPVEMQSGCKAS</sequence>
<feature type="non-terminal residue" evidence="1">
    <location>
        <position position="87"/>
    </location>
</feature>
<evidence type="ECO:0000313" key="1">
    <source>
        <dbReference type="EMBL" id="MCD7472382.1"/>
    </source>
</evidence>
<proteinExistence type="predicted"/>
<feature type="non-terminal residue" evidence="1">
    <location>
        <position position="1"/>
    </location>
</feature>
<name>A0ABS8TP46_DATST</name>